<evidence type="ECO:0000313" key="3">
    <source>
        <dbReference type="Proteomes" id="UP001144313"/>
    </source>
</evidence>
<feature type="chain" id="PRO_5040980549" description="Peptidase inhibitor family I36" evidence="1">
    <location>
        <begin position="18"/>
        <end position="115"/>
    </location>
</feature>
<accession>A0A9W6GAY5</accession>
<gene>
    <name evidence="2" type="ORF">GALLR39Z86_32530</name>
</gene>
<evidence type="ECO:0008006" key="4">
    <source>
        <dbReference type="Google" id="ProtNLM"/>
    </source>
</evidence>
<dbReference type="EMBL" id="BSDT01000001">
    <property type="protein sequence ID" value="GLI43403.1"/>
    <property type="molecule type" value="Genomic_DNA"/>
</dbReference>
<keyword evidence="3" id="KW-1185">Reference proteome</keyword>
<dbReference type="Proteomes" id="UP001144313">
    <property type="component" value="Unassembled WGS sequence"/>
</dbReference>
<feature type="signal peptide" evidence="1">
    <location>
        <begin position="1"/>
        <end position="17"/>
    </location>
</feature>
<protein>
    <recommendedName>
        <fullName evidence="4">Peptidase inhibitor family I36</fullName>
    </recommendedName>
</protein>
<proteinExistence type="predicted"/>
<comment type="caution">
    <text evidence="2">The sequence shown here is derived from an EMBL/GenBank/DDBJ whole genome shotgun (WGS) entry which is preliminary data.</text>
</comment>
<name>A0A9W6GAY5_9ACTN</name>
<evidence type="ECO:0000313" key="2">
    <source>
        <dbReference type="EMBL" id="GLI43403.1"/>
    </source>
</evidence>
<evidence type="ECO:0000256" key="1">
    <source>
        <dbReference type="SAM" id="SignalP"/>
    </source>
</evidence>
<keyword evidence="1" id="KW-0732">Signal</keyword>
<sequence length="115" mass="11931">MRAGAALAALIAVVAFAAPAAAHLATGTIVRGSNCTYPWRSTHTSASTTRATDICAGHAYVRAYGINSNDDVVNTGWFGSASYAAVSSSTHLNGVYFTTTNHKGCSTCDYNIISH</sequence>
<organism evidence="2 3">
    <name type="scientific">Glycomyces algeriensis</name>
    <dbReference type="NCBI Taxonomy" id="256037"/>
    <lineage>
        <taxon>Bacteria</taxon>
        <taxon>Bacillati</taxon>
        <taxon>Actinomycetota</taxon>
        <taxon>Actinomycetes</taxon>
        <taxon>Glycomycetales</taxon>
        <taxon>Glycomycetaceae</taxon>
        <taxon>Glycomyces</taxon>
    </lineage>
</organism>
<reference evidence="2" key="1">
    <citation type="submission" date="2022-12" db="EMBL/GenBank/DDBJ databases">
        <title>Reference genome sequencing for broad-spectrum identification of bacterial and archaeal isolates by mass spectrometry.</title>
        <authorList>
            <person name="Sekiguchi Y."/>
            <person name="Tourlousse D.M."/>
        </authorList>
    </citation>
    <scope>NUCLEOTIDE SEQUENCE</scope>
    <source>
        <strain evidence="2">LLR39Z86</strain>
    </source>
</reference>
<dbReference type="AlphaFoldDB" id="A0A9W6GAY5"/>